<accession>A0A9C6U3F6</accession>
<keyword evidence="1" id="KW-1185">Reference proteome</keyword>
<name>A0A9C6U3F6_FRAOC</name>
<dbReference type="RefSeq" id="XP_052126701.1">
    <property type="nucleotide sequence ID" value="XM_052270741.1"/>
</dbReference>
<proteinExistence type="predicted"/>
<dbReference type="InterPro" id="IPR032675">
    <property type="entry name" value="LRR_dom_sf"/>
</dbReference>
<protein>
    <submittedName>
        <fullName evidence="2">Uncharacterized protein LOC127750126</fullName>
    </submittedName>
</protein>
<evidence type="ECO:0000313" key="1">
    <source>
        <dbReference type="Proteomes" id="UP000504606"/>
    </source>
</evidence>
<organism evidence="1 2">
    <name type="scientific">Frankliniella occidentalis</name>
    <name type="common">Western flower thrips</name>
    <name type="synonym">Euthrips occidentalis</name>
    <dbReference type="NCBI Taxonomy" id="133901"/>
    <lineage>
        <taxon>Eukaryota</taxon>
        <taxon>Metazoa</taxon>
        <taxon>Ecdysozoa</taxon>
        <taxon>Arthropoda</taxon>
        <taxon>Hexapoda</taxon>
        <taxon>Insecta</taxon>
        <taxon>Pterygota</taxon>
        <taxon>Neoptera</taxon>
        <taxon>Paraneoptera</taxon>
        <taxon>Thysanoptera</taxon>
        <taxon>Terebrantia</taxon>
        <taxon>Thripoidea</taxon>
        <taxon>Thripidae</taxon>
        <taxon>Frankliniella</taxon>
    </lineage>
</organism>
<reference evidence="2" key="1">
    <citation type="submission" date="2025-08" db="UniProtKB">
        <authorList>
            <consortium name="RefSeq"/>
        </authorList>
    </citation>
    <scope>IDENTIFICATION</scope>
    <source>
        <tissue evidence="2">Whole organism</tissue>
    </source>
</reference>
<dbReference type="AlphaFoldDB" id="A0A9C6U3F6"/>
<sequence>MSHGAAGSEGLLRVVAPHLEELQIKDEVQPSVMVEVENMKSLKRLDVRCVRDLDYPDLPLQLEELGIRFPSENHLRCVERMPRLRSLQVDDYYGPNITFAPSQHGALRYLEVGFNTHHKNTMMSLIRAYASSVQELQIYCSVSEDYDDKAFYFPDLGEELVACGLHALRRLVLLRPRDDPCSDHVAGCLLQCRTIGSYLPSHVQVVCQTCYMSVL</sequence>
<dbReference type="Proteomes" id="UP000504606">
    <property type="component" value="Unplaced"/>
</dbReference>
<dbReference type="Gene3D" id="3.80.10.10">
    <property type="entry name" value="Ribonuclease Inhibitor"/>
    <property type="match status" value="1"/>
</dbReference>
<gene>
    <name evidence="2" type="primary">LOC127750126</name>
</gene>
<dbReference type="KEGG" id="foc:127750126"/>
<dbReference type="GeneID" id="127750126"/>
<evidence type="ECO:0000313" key="2">
    <source>
        <dbReference type="RefSeq" id="XP_052126701.1"/>
    </source>
</evidence>